<dbReference type="EMBL" id="CVQH01021118">
    <property type="protein sequence ID" value="CRK29376.1"/>
    <property type="molecule type" value="Genomic_DNA"/>
</dbReference>
<dbReference type="Pfam" id="PF20150">
    <property type="entry name" value="2EXR"/>
    <property type="match status" value="1"/>
</dbReference>
<dbReference type="Proteomes" id="UP000044602">
    <property type="component" value="Unassembled WGS sequence"/>
</dbReference>
<gene>
    <name evidence="2" type="ORF">BN1708_015577</name>
</gene>
<proteinExistence type="predicted"/>
<name>A0A0G4M526_VERLO</name>
<evidence type="ECO:0000313" key="2">
    <source>
        <dbReference type="EMBL" id="CRK29376.1"/>
    </source>
</evidence>
<reference evidence="2 3" key="1">
    <citation type="submission" date="2015-05" db="EMBL/GenBank/DDBJ databases">
        <authorList>
            <person name="Wang D.B."/>
            <person name="Wang M."/>
        </authorList>
    </citation>
    <scope>NUCLEOTIDE SEQUENCE [LARGE SCALE GENOMIC DNA]</scope>
    <source>
        <strain evidence="2">VL1</strain>
    </source>
</reference>
<keyword evidence="3" id="KW-1185">Reference proteome</keyword>
<evidence type="ECO:0000313" key="3">
    <source>
        <dbReference type="Proteomes" id="UP000044602"/>
    </source>
</evidence>
<protein>
    <recommendedName>
        <fullName evidence="1">2EXR domain-containing protein</fullName>
    </recommendedName>
</protein>
<feature type="domain" description="2EXR" evidence="1">
    <location>
        <begin position="38"/>
        <end position="116"/>
    </location>
</feature>
<organism evidence="2 3">
    <name type="scientific">Verticillium longisporum</name>
    <name type="common">Verticillium dahliae var. longisporum</name>
    <dbReference type="NCBI Taxonomy" id="100787"/>
    <lineage>
        <taxon>Eukaryota</taxon>
        <taxon>Fungi</taxon>
        <taxon>Dikarya</taxon>
        <taxon>Ascomycota</taxon>
        <taxon>Pezizomycotina</taxon>
        <taxon>Sordariomycetes</taxon>
        <taxon>Hypocreomycetidae</taxon>
        <taxon>Glomerellales</taxon>
        <taxon>Plectosphaerellaceae</taxon>
        <taxon>Verticillium</taxon>
    </lineage>
</organism>
<evidence type="ECO:0000259" key="1">
    <source>
        <dbReference type="Pfam" id="PF20150"/>
    </source>
</evidence>
<dbReference type="InterPro" id="IPR045518">
    <property type="entry name" value="2EXR"/>
</dbReference>
<sequence>MVKRAHDFGTPNRQKRTMSQELAEHVRVQTTTNSITSFHCFMRLVPELRQMIWMSSLWSQPPRVLVVTQDKLWDWAPLESTCREAREVVYHSTQPMRLPLGPKDNPIVRFRPKYDCVHFEYCPDPLRFDIDHDCHYSFSCGLIMSLPWQSRKSLMSPDCWILLSRLQRTRKEVIVSLLELVISWGELTGHECFWEDWGPTVAEAWLSLSWDFASRSRACLDTLEITKKLLSATCLESVPDRHTFWTWDPSNPESEARQYVLWEYERDGKRIRVPYGGCRKAGMEADDMLDWVKTAYPALGWRLVVKIQVVPRAKDPPNSGFTVAGQGVIDTPRRTTHRRVVDLLRASSFEGVGFGGALQHRERQCSSIRPSRQRCG</sequence>
<dbReference type="AlphaFoldDB" id="A0A0G4M526"/>
<accession>A0A0G4M526</accession>